<dbReference type="PROSITE" id="PS50090">
    <property type="entry name" value="MYB_LIKE"/>
    <property type="match status" value="1"/>
</dbReference>
<proteinExistence type="predicted"/>
<reference evidence="2" key="2">
    <citation type="submission" date="2015-03" db="UniProtKB">
        <authorList>
            <consortium name="EnsemblPlants"/>
        </authorList>
    </citation>
    <scope>IDENTIFICATION</scope>
</reference>
<dbReference type="Pfam" id="PF04827">
    <property type="entry name" value="Plant_tran"/>
    <property type="match status" value="1"/>
</dbReference>
<dbReference type="Gramene" id="Bo5g117160.1">
    <property type="protein sequence ID" value="Bo5g117160.1"/>
    <property type="gene ID" value="Bo5g117160"/>
</dbReference>
<evidence type="ECO:0000313" key="3">
    <source>
        <dbReference type="Proteomes" id="UP000032141"/>
    </source>
</evidence>
<evidence type="ECO:0000313" key="2">
    <source>
        <dbReference type="EnsemblPlants" id="Bo5g117160.1"/>
    </source>
</evidence>
<dbReference type="eggNOG" id="ENOG502QR5Z">
    <property type="taxonomic scope" value="Eukaryota"/>
</dbReference>
<name>A0A0D3CIR9_BRAOL</name>
<sequence>MDSNSYTPFGNFVDLLNSQQDTVFGYVQDSVKVSSSQVPADRKERRVWSPVDDVALISAWQNTSKDPVVANEQRAGKFWKRIAAYFAASLKVAGSETRQPLHCKQRWQKINDQVNKFCGAYESATREKSSGQNENDVLKHAHEIYYNNHKKKFTLEHAWKELRNDQKWCELCSSKTTASGKKRKFDESAQSASSYAFETTTGEAEQATMRPLGVKASKRHGKKTMGDGKALDELESMWRIRKEDLAVKERMPKMKLLDSLVGKADLPEYEEDLKKKLIDELMSCELEYNLLEDSVVVGRHWMNHDLEDDIFDQHCDQYFDRYFENVVNNYGDKQEERRRKKRAYIERNREAGNLQLWNDYFSDTPTYPDNIFRRRFRMNKLLFMKIVDRLSNEMEFFQQKPDGLGRLGLSTLQKCTAAIRVLAYGHAADAVDEYLRLGATTTRSCLEQFVEGIIKNFSDEYLRKPTPADLQRLLYIGEHRGFPGMIGSIDCMHWEWKNCPTAWKGQYSRGSGKPTIVLEAVASYDLWIWHAFFGPPGTLNDINVLDRSPVFDDIIKGHAPQVTYSVNGREYHLAYYLADGIYPKWATFIQSIPIPQRPKAVLFAQHQEAARKDVERAFGVLQARFAIVKNPALFWDKVKIGKIMRACIILHNMIVEDERDGYTQYDVSEFQQEHNVSSHVDLTYSTDTPTNIANMMGVRTRIRDRQMHHQLKADLVEHIWCKFGRDEDNN</sequence>
<organism evidence="2 3">
    <name type="scientific">Brassica oleracea var. oleracea</name>
    <dbReference type="NCBI Taxonomy" id="109376"/>
    <lineage>
        <taxon>Eukaryota</taxon>
        <taxon>Viridiplantae</taxon>
        <taxon>Streptophyta</taxon>
        <taxon>Embryophyta</taxon>
        <taxon>Tracheophyta</taxon>
        <taxon>Spermatophyta</taxon>
        <taxon>Magnoliopsida</taxon>
        <taxon>eudicotyledons</taxon>
        <taxon>Gunneridae</taxon>
        <taxon>Pentapetalae</taxon>
        <taxon>rosids</taxon>
        <taxon>malvids</taxon>
        <taxon>Brassicales</taxon>
        <taxon>Brassicaceae</taxon>
        <taxon>Brassiceae</taxon>
        <taxon>Brassica</taxon>
    </lineage>
</organism>
<dbReference type="InterPro" id="IPR006912">
    <property type="entry name" value="Harbinger_derived_prot"/>
</dbReference>
<keyword evidence="3" id="KW-1185">Reference proteome</keyword>
<dbReference type="HOGENOM" id="CLU_012390_5_0_1"/>
<evidence type="ECO:0000259" key="1">
    <source>
        <dbReference type="PROSITE" id="PS50090"/>
    </source>
</evidence>
<dbReference type="InterPro" id="IPR001005">
    <property type="entry name" value="SANT/Myb"/>
</dbReference>
<dbReference type="PANTHER" id="PTHR47150">
    <property type="entry name" value="OS12G0169200 PROTEIN"/>
    <property type="match status" value="1"/>
</dbReference>
<accession>A0A0D3CIR9</accession>
<dbReference type="PANTHER" id="PTHR47150:SF5">
    <property type="entry name" value="OS07G0546750 PROTEIN"/>
    <property type="match status" value="1"/>
</dbReference>
<dbReference type="Proteomes" id="UP000032141">
    <property type="component" value="Chromosome C5"/>
</dbReference>
<dbReference type="InterPro" id="IPR029466">
    <property type="entry name" value="NAM-associated_C"/>
</dbReference>
<feature type="domain" description="Myb-like" evidence="1">
    <location>
        <begin position="40"/>
        <end position="111"/>
    </location>
</feature>
<dbReference type="EnsemblPlants" id="Bo5g117160.1">
    <property type="protein sequence ID" value="Bo5g117160.1"/>
    <property type="gene ID" value="Bo5g117160"/>
</dbReference>
<dbReference type="AlphaFoldDB" id="A0A0D3CIR9"/>
<protein>
    <recommendedName>
        <fullName evidence="1">Myb-like domain-containing protein</fullName>
    </recommendedName>
</protein>
<reference evidence="2 3" key="1">
    <citation type="journal article" date="2014" name="Genome Biol.">
        <title>Transcriptome and methylome profiling reveals relics of genome dominance in the mesopolyploid Brassica oleracea.</title>
        <authorList>
            <person name="Parkin I.A."/>
            <person name="Koh C."/>
            <person name="Tang H."/>
            <person name="Robinson S.J."/>
            <person name="Kagale S."/>
            <person name="Clarke W.E."/>
            <person name="Town C.D."/>
            <person name="Nixon J."/>
            <person name="Krishnakumar V."/>
            <person name="Bidwell S.L."/>
            <person name="Denoeud F."/>
            <person name="Belcram H."/>
            <person name="Links M.G."/>
            <person name="Just J."/>
            <person name="Clarke C."/>
            <person name="Bender T."/>
            <person name="Huebert T."/>
            <person name="Mason A.S."/>
            <person name="Pires J.C."/>
            <person name="Barker G."/>
            <person name="Moore J."/>
            <person name="Walley P.G."/>
            <person name="Manoli S."/>
            <person name="Batley J."/>
            <person name="Edwards D."/>
            <person name="Nelson M.N."/>
            <person name="Wang X."/>
            <person name="Paterson A.H."/>
            <person name="King G."/>
            <person name="Bancroft I."/>
            <person name="Chalhoub B."/>
            <person name="Sharpe A.G."/>
        </authorList>
    </citation>
    <scope>NUCLEOTIDE SEQUENCE</scope>
    <source>
        <strain evidence="2 3">cv. TO1000</strain>
    </source>
</reference>
<dbReference type="Pfam" id="PF14303">
    <property type="entry name" value="NAM-associated"/>
    <property type="match status" value="1"/>
</dbReference>